<feature type="domain" description="Uncharacterized protein YyaB-like PH" evidence="2">
    <location>
        <begin position="54"/>
        <end position="127"/>
    </location>
</feature>
<accession>A0ABY4BMK5</accession>
<feature type="transmembrane region" description="Helical" evidence="1">
    <location>
        <begin position="12"/>
        <end position="28"/>
    </location>
</feature>
<sequence length="134" mass="15704">MKNIPVKVGWELYIPMFIIIFFPVFLEIKNGNWNIVWLPSIIYAIVMILTYTIRYQMDREFLYIRNSVFGTTRLRITGISKIEKTWNMLSSPAPAVIGRVKIYSKDGDIIISPKNFMDFERELLAINPNIKVVK</sequence>
<dbReference type="Pfam" id="PF06713">
    <property type="entry name" value="bPH_4"/>
    <property type="match status" value="1"/>
</dbReference>
<name>A0ABY4BMK5_9FLAO</name>
<dbReference type="RefSeq" id="WP_243577151.1">
    <property type="nucleotide sequence ID" value="NZ_CP094529.1"/>
</dbReference>
<keyword evidence="1" id="KW-1133">Transmembrane helix</keyword>
<gene>
    <name evidence="3" type="ORF">MTP08_04045</name>
</gene>
<keyword evidence="1" id="KW-0812">Transmembrane</keyword>
<dbReference type="EMBL" id="CP094529">
    <property type="protein sequence ID" value="UOE38953.1"/>
    <property type="molecule type" value="Genomic_DNA"/>
</dbReference>
<evidence type="ECO:0000259" key="2">
    <source>
        <dbReference type="Pfam" id="PF06713"/>
    </source>
</evidence>
<reference evidence="3 4" key="1">
    <citation type="submission" date="2022-03" db="EMBL/GenBank/DDBJ databases">
        <title>Chryseobacterium sp. isolated from the Andong Sikhe.</title>
        <authorList>
            <person name="Won M."/>
            <person name="Kim S.-J."/>
            <person name="Kwon S.-W."/>
        </authorList>
    </citation>
    <scope>NUCLEOTIDE SEQUENCE [LARGE SCALE GENOMIC DNA]</scope>
    <source>
        <strain evidence="3 4">ADR-1</strain>
    </source>
</reference>
<evidence type="ECO:0000256" key="1">
    <source>
        <dbReference type="SAM" id="Phobius"/>
    </source>
</evidence>
<keyword evidence="4" id="KW-1185">Reference proteome</keyword>
<dbReference type="Proteomes" id="UP000831068">
    <property type="component" value="Chromosome"/>
</dbReference>
<proteinExistence type="predicted"/>
<keyword evidence="1" id="KW-0472">Membrane</keyword>
<evidence type="ECO:0000313" key="3">
    <source>
        <dbReference type="EMBL" id="UOE38953.1"/>
    </source>
</evidence>
<dbReference type="InterPro" id="IPR009589">
    <property type="entry name" value="PH_YyaB-like"/>
</dbReference>
<evidence type="ECO:0000313" key="4">
    <source>
        <dbReference type="Proteomes" id="UP000831068"/>
    </source>
</evidence>
<organism evidence="3 4">
    <name type="scientific">Chryseobacterium oryzae</name>
    <dbReference type="NCBI Taxonomy" id="2929799"/>
    <lineage>
        <taxon>Bacteria</taxon>
        <taxon>Pseudomonadati</taxon>
        <taxon>Bacteroidota</taxon>
        <taxon>Flavobacteriia</taxon>
        <taxon>Flavobacteriales</taxon>
        <taxon>Weeksellaceae</taxon>
        <taxon>Chryseobacterium group</taxon>
        <taxon>Chryseobacterium</taxon>
    </lineage>
</organism>
<feature type="transmembrane region" description="Helical" evidence="1">
    <location>
        <begin position="34"/>
        <end position="53"/>
    </location>
</feature>
<protein>
    <submittedName>
        <fullName evidence="3">PH domain-containing protein</fullName>
    </submittedName>
</protein>